<name>A0A2N9K7V3_9LACO</name>
<keyword evidence="1" id="KW-0805">Transcription regulation</keyword>
<dbReference type="PROSITE" id="PS01124">
    <property type="entry name" value="HTH_ARAC_FAMILY_2"/>
    <property type="match status" value="1"/>
</dbReference>
<accession>A0A2N9K7V3</accession>
<dbReference type="SUPFAM" id="SSF46689">
    <property type="entry name" value="Homeodomain-like"/>
    <property type="match status" value="1"/>
</dbReference>
<reference evidence="5 8" key="1">
    <citation type="submission" date="2018-02" db="EMBL/GenBank/DDBJ databases">
        <authorList>
            <person name="Rodrigo-Torres L."/>
            <person name="Arahal R. D."/>
            <person name="Lucena T."/>
        </authorList>
    </citation>
    <scope>NUCLEOTIDE SEQUENCE [LARGE SCALE GENOMIC DNA]</scope>
    <source>
        <strain evidence="5 8">CECT 8486</strain>
    </source>
</reference>
<dbReference type="InterPro" id="IPR018060">
    <property type="entry name" value="HTH_AraC"/>
</dbReference>
<keyword evidence="2 6" id="KW-0238">DNA-binding</keyword>
<dbReference type="GO" id="GO:0043565">
    <property type="term" value="F:sequence-specific DNA binding"/>
    <property type="evidence" value="ECO:0007669"/>
    <property type="project" value="InterPro"/>
</dbReference>
<dbReference type="EMBL" id="OKQU01000001">
    <property type="protein sequence ID" value="SPE06662.1"/>
    <property type="molecule type" value="Genomic_DNA"/>
</dbReference>
<evidence type="ECO:0000313" key="8">
    <source>
        <dbReference type="Proteomes" id="UP000239237"/>
    </source>
</evidence>
<dbReference type="Pfam" id="PF12833">
    <property type="entry name" value="HTH_18"/>
    <property type="match status" value="1"/>
</dbReference>
<gene>
    <name evidence="5" type="ORF">LES8486_00417</name>
    <name evidence="6" type="ORF">LES9216_00564</name>
</gene>
<evidence type="ECO:0000256" key="1">
    <source>
        <dbReference type="ARBA" id="ARBA00023015"/>
    </source>
</evidence>
<dbReference type="Proteomes" id="UP000237923">
    <property type="component" value="Unassembled WGS sequence"/>
</dbReference>
<dbReference type="PANTHER" id="PTHR47893:SF1">
    <property type="entry name" value="REGULATORY PROTEIN PCHR"/>
    <property type="match status" value="1"/>
</dbReference>
<feature type="domain" description="HTH araC/xylS-type" evidence="4">
    <location>
        <begin position="206"/>
        <end position="304"/>
    </location>
</feature>
<dbReference type="PROSITE" id="PS00041">
    <property type="entry name" value="HTH_ARAC_FAMILY_1"/>
    <property type="match status" value="1"/>
</dbReference>
<dbReference type="Proteomes" id="UP000239237">
    <property type="component" value="Unassembled WGS sequence"/>
</dbReference>
<keyword evidence="8" id="KW-1185">Reference proteome</keyword>
<dbReference type="EMBL" id="OKQR01000001">
    <property type="protein sequence ID" value="SPD91437.1"/>
    <property type="molecule type" value="Genomic_DNA"/>
</dbReference>
<dbReference type="PANTHER" id="PTHR47893">
    <property type="entry name" value="REGULATORY PROTEIN PCHR"/>
    <property type="match status" value="1"/>
</dbReference>
<protein>
    <submittedName>
        <fullName evidence="6">DNA-binding transcriptional regulator AraC</fullName>
    </submittedName>
</protein>
<evidence type="ECO:0000256" key="2">
    <source>
        <dbReference type="ARBA" id="ARBA00023125"/>
    </source>
</evidence>
<dbReference type="InterPro" id="IPR053142">
    <property type="entry name" value="PchR_regulatory_protein"/>
</dbReference>
<dbReference type="AlphaFoldDB" id="A0A2N9K7V3"/>
<evidence type="ECO:0000256" key="3">
    <source>
        <dbReference type="ARBA" id="ARBA00023163"/>
    </source>
</evidence>
<dbReference type="GO" id="GO:0003700">
    <property type="term" value="F:DNA-binding transcription factor activity"/>
    <property type="evidence" value="ECO:0007669"/>
    <property type="project" value="InterPro"/>
</dbReference>
<sequence length="307" mass="35802">MMSTKFETKNIRHATTKLFTDSGNIQPVAIKLTQGLDLIFHDYNFDNYRSAISFSDKVIRLDFAYSGSVNLIKNNHETIFLEPGFLKLSQSSDDRNNYSTVGGHYRGVTILLDRQKISSEFLSLLENKLLLDDIVTDYLQNDDYILVKTEFIERFFQDVEKVKLRNRVQFLLLRVAELLLYLDSEEAHESVLPKMYFTVQEIKKIYAIRTYLLENMSERATLKQLANKYDIGLTTMQKLFKATYYQSIHSFVLSARLEKACYLLKDSEKSITFIANEVGYINASKFSAFFKDEKGLTPKMYRKLYKN</sequence>
<dbReference type="InterPro" id="IPR009057">
    <property type="entry name" value="Homeodomain-like_sf"/>
</dbReference>
<dbReference type="SMART" id="SM00342">
    <property type="entry name" value="HTH_ARAC"/>
    <property type="match status" value="1"/>
</dbReference>
<evidence type="ECO:0000313" key="5">
    <source>
        <dbReference type="EMBL" id="SPD91437.1"/>
    </source>
</evidence>
<evidence type="ECO:0000259" key="4">
    <source>
        <dbReference type="PROSITE" id="PS01124"/>
    </source>
</evidence>
<keyword evidence="3" id="KW-0804">Transcription</keyword>
<organism evidence="6 7">
    <name type="scientific">Leuconostoc suionicum</name>
    <dbReference type="NCBI Taxonomy" id="1511761"/>
    <lineage>
        <taxon>Bacteria</taxon>
        <taxon>Bacillati</taxon>
        <taxon>Bacillota</taxon>
        <taxon>Bacilli</taxon>
        <taxon>Lactobacillales</taxon>
        <taxon>Lactobacillaceae</taxon>
        <taxon>Leuconostoc</taxon>
    </lineage>
</organism>
<proteinExistence type="predicted"/>
<evidence type="ECO:0000313" key="7">
    <source>
        <dbReference type="Proteomes" id="UP000237923"/>
    </source>
</evidence>
<reference evidence="6 7" key="2">
    <citation type="submission" date="2018-02" db="EMBL/GenBank/DDBJ databases">
        <authorList>
            <person name="Cohen D.B."/>
            <person name="Kent A.D."/>
        </authorList>
    </citation>
    <scope>NUCLEOTIDE SEQUENCE [LARGE SCALE GENOMIC DNA]</scope>
    <source>
        <strain evidence="6 7">CECT 9216</strain>
    </source>
</reference>
<dbReference type="Gene3D" id="1.10.10.60">
    <property type="entry name" value="Homeodomain-like"/>
    <property type="match status" value="1"/>
</dbReference>
<dbReference type="GeneID" id="99674234"/>
<dbReference type="InterPro" id="IPR018062">
    <property type="entry name" value="HTH_AraC-typ_CS"/>
</dbReference>
<dbReference type="RefSeq" id="WP_105299548.1">
    <property type="nucleotide sequence ID" value="NZ_CP015247.1"/>
</dbReference>
<evidence type="ECO:0000313" key="6">
    <source>
        <dbReference type="EMBL" id="SPE06662.1"/>
    </source>
</evidence>